<proteinExistence type="inferred from homology"/>
<evidence type="ECO:0000256" key="1">
    <source>
        <dbReference type="ARBA" id="ARBA00006247"/>
    </source>
</evidence>
<name>A0A2A9CPH0_9ACTN</name>
<evidence type="ECO:0000256" key="3">
    <source>
        <dbReference type="ARBA" id="ARBA00022723"/>
    </source>
</evidence>
<dbReference type="InterPro" id="IPR011650">
    <property type="entry name" value="Peptidase_M20_dimer"/>
</dbReference>
<evidence type="ECO:0000256" key="2">
    <source>
        <dbReference type="ARBA" id="ARBA00022670"/>
    </source>
</evidence>
<keyword evidence="5" id="KW-0862">Zinc</keyword>
<dbReference type="InterPro" id="IPR036264">
    <property type="entry name" value="Bact_exopeptidase_dim_dom"/>
</dbReference>
<dbReference type="AlphaFoldDB" id="A0A2A9CPH0"/>
<gene>
    <name evidence="7" type="ORF">ATK74_0859</name>
</gene>
<dbReference type="RefSeq" id="WP_098459877.1">
    <property type="nucleotide sequence ID" value="NZ_PDJC01000001.1"/>
</dbReference>
<sequence>MHQQLPAPTDPAPAREGIGERLAAMIQHPTVSAEYEQTGPGPFTDFHALLAELYPLTHTRLETERIGELGLVFRWRPAQPSEAAPVVLMGHYDVVPVAGQEAEWTKPPFSGEIADGHVWGRGALDDKGAVCVLLEAVENLLAEGWTPAREVLICLGGDEEVYGRSAQQIAATLRDRGVRPWFVLDEGGAITEIPFPGVSGWFGMVGLAEKGVMTVRLSTTGTGGHASAPSGLTAVGRISRAVNRLNHNPFPIRLPKTVRQLLAAIAEHAEPKYARLYRAALTVPALTSRLLTLAGPDARVLVQTSLAATMLAGGSSANVLPSQASATLNIRVNVGESTAGVLARLRRVIADRAVNVELIEGDEPTPESGFDNPAWRLLASAVEAGYPGVPVLPYLTTAATDGRHWHRFTPDVYRFAPLLMDAAQRGSIHGTNEHVSIETLQRGERCYRALLKGLPA</sequence>
<comment type="similarity">
    <text evidence="1">Belongs to the peptidase M20A family.</text>
</comment>
<dbReference type="PANTHER" id="PTHR45962:SF1">
    <property type="entry name" value="N-FATTY-ACYL-AMINO ACID SYNTHASE_HYDROLASE PM20D1"/>
    <property type="match status" value="1"/>
</dbReference>
<evidence type="ECO:0000313" key="8">
    <source>
        <dbReference type="Proteomes" id="UP000226079"/>
    </source>
</evidence>
<dbReference type="Proteomes" id="UP000226079">
    <property type="component" value="Unassembled WGS sequence"/>
</dbReference>
<dbReference type="Pfam" id="PF01546">
    <property type="entry name" value="Peptidase_M20"/>
    <property type="match status" value="1"/>
</dbReference>
<comment type="caution">
    <text evidence="7">The sequence shown here is derived from an EMBL/GenBank/DDBJ whole genome shotgun (WGS) entry which is preliminary data.</text>
</comment>
<protein>
    <submittedName>
        <fullName evidence="7">Carboxypeptidase PM20D1</fullName>
    </submittedName>
</protein>
<organism evidence="7 8">
    <name type="scientific">Propionicimonas paludicola</name>
    <dbReference type="NCBI Taxonomy" id="185243"/>
    <lineage>
        <taxon>Bacteria</taxon>
        <taxon>Bacillati</taxon>
        <taxon>Actinomycetota</taxon>
        <taxon>Actinomycetes</taxon>
        <taxon>Propionibacteriales</taxon>
        <taxon>Nocardioidaceae</taxon>
        <taxon>Propionicimonas</taxon>
    </lineage>
</organism>
<keyword evidence="7" id="KW-0121">Carboxypeptidase</keyword>
<keyword evidence="2" id="KW-0645">Protease</keyword>
<dbReference type="GO" id="GO:0046872">
    <property type="term" value="F:metal ion binding"/>
    <property type="evidence" value="ECO:0007669"/>
    <property type="project" value="UniProtKB-KW"/>
</dbReference>
<accession>A0A2A9CPH0</accession>
<dbReference type="Gene3D" id="1.10.150.900">
    <property type="match status" value="1"/>
</dbReference>
<reference evidence="7 8" key="1">
    <citation type="submission" date="2017-10" db="EMBL/GenBank/DDBJ databases">
        <title>Sequencing the genomes of 1000 actinobacteria strains.</title>
        <authorList>
            <person name="Klenk H.-P."/>
        </authorList>
    </citation>
    <scope>NUCLEOTIDE SEQUENCE [LARGE SCALE GENOMIC DNA]</scope>
    <source>
        <strain evidence="7 8">DSM 15597</strain>
    </source>
</reference>
<dbReference type="Gene3D" id="3.30.70.360">
    <property type="match status" value="1"/>
</dbReference>
<dbReference type="GO" id="GO:0004180">
    <property type="term" value="F:carboxypeptidase activity"/>
    <property type="evidence" value="ECO:0007669"/>
    <property type="project" value="UniProtKB-KW"/>
</dbReference>
<dbReference type="SUPFAM" id="SSF53187">
    <property type="entry name" value="Zn-dependent exopeptidases"/>
    <property type="match status" value="1"/>
</dbReference>
<dbReference type="InterPro" id="IPR047177">
    <property type="entry name" value="Pept_M20A"/>
</dbReference>
<keyword evidence="8" id="KW-1185">Reference proteome</keyword>
<evidence type="ECO:0000259" key="6">
    <source>
        <dbReference type="Pfam" id="PF07687"/>
    </source>
</evidence>
<evidence type="ECO:0000256" key="4">
    <source>
        <dbReference type="ARBA" id="ARBA00022801"/>
    </source>
</evidence>
<dbReference type="Pfam" id="PF07687">
    <property type="entry name" value="M20_dimer"/>
    <property type="match status" value="1"/>
</dbReference>
<dbReference type="SUPFAM" id="SSF55031">
    <property type="entry name" value="Bacterial exopeptidase dimerisation domain"/>
    <property type="match status" value="1"/>
</dbReference>
<feature type="domain" description="Peptidase M20 dimerisation" evidence="6">
    <location>
        <begin position="208"/>
        <end position="355"/>
    </location>
</feature>
<dbReference type="EMBL" id="PDJC01000001">
    <property type="protein sequence ID" value="PFG16324.1"/>
    <property type="molecule type" value="Genomic_DNA"/>
</dbReference>
<dbReference type="GO" id="GO:0006508">
    <property type="term" value="P:proteolysis"/>
    <property type="evidence" value="ECO:0007669"/>
    <property type="project" value="UniProtKB-KW"/>
</dbReference>
<dbReference type="Gene3D" id="3.40.630.10">
    <property type="entry name" value="Zn peptidases"/>
    <property type="match status" value="1"/>
</dbReference>
<evidence type="ECO:0000256" key="5">
    <source>
        <dbReference type="ARBA" id="ARBA00022833"/>
    </source>
</evidence>
<keyword evidence="3" id="KW-0479">Metal-binding</keyword>
<evidence type="ECO:0000313" key="7">
    <source>
        <dbReference type="EMBL" id="PFG16324.1"/>
    </source>
</evidence>
<dbReference type="OrthoDB" id="3665926at2"/>
<dbReference type="InterPro" id="IPR002933">
    <property type="entry name" value="Peptidase_M20"/>
</dbReference>
<keyword evidence="4" id="KW-0378">Hydrolase</keyword>
<dbReference type="PANTHER" id="PTHR45962">
    <property type="entry name" value="N-FATTY-ACYL-AMINO ACID SYNTHASE/HYDROLASE PM20D1"/>
    <property type="match status" value="1"/>
</dbReference>